<evidence type="ECO:0000256" key="9">
    <source>
        <dbReference type="ARBA" id="ARBA00023180"/>
    </source>
</evidence>
<comment type="caution">
    <text evidence="10">The sequence shown here is derived from an EMBL/GenBank/DDBJ whole genome shotgun (WGS) entry which is preliminary data.</text>
</comment>
<evidence type="ECO:0000256" key="8">
    <source>
        <dbReference type="ARBA" id="ARBA00023170"/>
    </source>
</evidence>
<dbReference type="PANTHER" id="PTHR48052:SF27">
    <property type="entry name" value="LEUCINE-RICH REPEAT RECEPTOR-LIKE PROTEIN KINASE"/>
    <property type="match status" value="1"/>
</dbReference>
<keyword evidence="6" id="KW-1133">Transmembrane helix</keyword>
<evidence type="ECO:0000313" key="11">
    <source>
        <dbReference type="Proteomes" id="UP001472677"/>
    </source>
</evidence>
<keyword evidence="11" id="KW-1185">Reference proteome</keyword>
<keyword evidence="7" id="KW-0472">Membrane</keyword>
<keyword evidence="3" id="KW-1003">Cell membrane</keyword>
<dbReference type="Pfam" id="PF13855">
    <property type="entry name" value="LRR_8"/>
    <property type="match status" value="1"/>
</dbReference>
<dbReference type="PANTHER" id="PTHR48052">
    <property type="entry name" value="UNNAMED PRODUCT"/>
    <property type="match status" value="1"/>
</dbReference>
<protein>
    <submittedName>
        <fullName evidence="10">Uncharacterized protein</fullName>
    </submittedName>
</protein>
<organism evidence="10 11">
    <name type="scientific">Hibiscus sabdariffa</name>
    <name type="common">roselle</name>
    <dbReference type="NCBI Taxonomy" id="183260"/>
    <lineage>
        <taxon>Eukaryota</taxon>
        <taxon>Viridiplantae</taxon>
        <taxon>Streptophyta</taxon>
        <taxon>Embryophyta</taxon>
        <taxon>Tracheophyta</taxon>
        <taxon>Spermatophyta</taxon>
        <taxon>Magnoliopsida</taxon>
        <taxon>eudicotyledons</taxon>
        <taxon>Gunneridae</taxon>
        <taxon>Pentapetalae</taxon>
        <taxon>rosids</taxon>
        <taxon>malvids</taxon>
        <taxon>Malvales</taxon>
        <taxon>Malvaceae</taxon>
        <taxon>Malvoideae</taxon>
        <taxon>Hibiscus</taxon>
    </lineage>
</organism>
<keyword evidence="9" id="KW-0325">Glycoprotein</keyword>
<keyword evidence="5" id="KW-0732">Signal</keyword>
<accession>A0ABR2FMI1</accession>
<evidence type="ECO:0000256" key="5">
    <source>
        <dbReference type="ARBA" id="ARBA00022729"/>
    </source>
</evidence>
<dbReference type="InterPro" id="IPR032675">
    <property type="entry name" value="LRR_dom_sf"/>
</dbReference>
<keyword evidence="8" id="KW-0675">Receptor</keyword>
<gene>
    <name evidence="10" type="ORF">V6N12_072191</name>
</gene>
<evidence type="ECO:0000256" key="2">
    <source>
        <dbReference type="ARBA" id="ARBA00009592"/>
    </source>
</evidence>
<proteinExistence type="inferred from homology"/>
<evidence type="ECO:0000256" key="1">
    <source>
        <dbReference type="ARBA" id="ARBA00004251"/>
    </source>
</evidence>
<comment type="subcellular location">
    <subcellularLocation>
        <location evidence="1">Cell membrane</location>
        <topology evidence="1">Single-pass type I membrane protein</topology>
    </subcellularLocation>
</comment>
<dbReference type="InterPro" id="IPR001611">
    <property type="entry name" value="Leu-rich_rpt"/>
</dbReference>
<dbReference type="Proteomes" id="UP001472677">
    <property type="component" value="Unassembled WGS sequence"/>
</dbReference>
<reference evidence="10 11" key="1">
    <citation type="journal article" date="2024" name="G3 (Bethesda)">
        <title>Genome assembly of Hibiscus sabdariffa L. provides insights into metabolisms of medicinal natural products.</title>
        <authorList>
            <person name="Kim T."/>
        </authorList>
    </citation>
    <scope>NUCLEOTIDE SEQUENCE [LARGE SCALE GENOMIC DNA]</scope>
    <source>
        <strain evidence="10">TK-2024</strain>
        <tissue evidence="10">Old leaves</tissue>
    </source>
</reference>
<evidence type="ECO:0000313" key="10">
    <source>
        <dbReference type="EMBL" id="KAK8581992.1"/>
    </source>
</evidence>
<sequence>MLVVELQANNMSGVVPKSISNCKALEVINLASNQLSGHIPEELACLPALSDVDLSHNNFRGSIPGEFSTAISCSLQSSAAYRNYSFGEKDRMGAKEKEGCLRIHNTDGKCKA</sequence>
<evidence type="ECO:0000256" key="7">
    <source>
        <dbReference type="ARBA" id="ARBA00023136"/>
    </source>
</evidence>
<evidence type="ECO:0000256" key="3">
    <source>
        <dbReference type="ARBA" id="ARBA00022475"/>
    </source>
</evidence>
<dbReference type="Gene3D" id="3.80.10.10">
    <property type="entry name" value="Ribonuclease Inhibitor"/>
    <property type="match status" value="1"/>
</dbReference>
<dbReference type="SUPFAM" id="SSF52058">
    <property type="entry name" value="L domain-like"/>
    <property type="match status" value="1"/>
</dbReference>
<keyword evidence="4" id="KW-0812">Transmembrane</keyword>
<name>A0ABR2FMI1_9ROSI</name>
<comment type="similarity">
    <text evidence="2">Belongs to the RLP family.</text>
</comment>
<evidence type="ECO:0000256" key="6">
    <source>
        <dbReference type="ARBA" id="ARBA00022989"/>
    </source>
</evidence>
<dbReference type="EMBL" id="JBBPBM010000006">
    <property type="protein sequence ID" value="KAK8581992.1"/>
    <property type="molecule type" value="Genomic_DNA"/>
</dbReference>
<evidence type="ECO:0000256" key="4">
    <source>
        <dbReference type="ARBA" id="ARBA00022692"/>
    </source>
</evidence>